<proteinExistence type="predicted"/>
<dbReference type="Gene3D" id="3.30.1110.20">
    <property type="match status" value="1"/>
</dbReference>
<accession>A0A424YTB6</accession>
<keyword evidence="1" id="KW-0963">Cytoplasm</keyword>
<keyword evidence="3" id="KW-0479">Metal-binding</keyword>
<dbReference type="Proteomes" id="UP000284763">
    <property type="component" value="Unassembled WGS sequence"/>
</dbReference>
<dbReference type="SUPFAM" id="SSF53613">
    <property type="entry name" value="Ribokinase-like"/>
    <property type="match status" value="1"/>
</dbReference>
<evidence type="ECO:0000256" key="3">
    <source>
        <dbReference type="ARBA" id="ARBA00022723"/>
    </source>
</evidence>
<dbReference type="EMBL" id="QZAB01000467">
    <property type="protein sequence ID" value="RQD82200.1"/>
    <property type="molecule type" value="Genomic_DNA"/>
</dbReference>
<dbReference type="GO" id="GO:0046872">
    <property type="term" value="F:metal ion binding"/>
    <property type="evidence" value="ECO:0007669"/>
    <property type="project" value="UniProtKB-KW"/>
</dbReference>
<keyword evidence="2 7" id="KW-0808">Transferase</keyword>
<dbReference type="EC" id="2.7.1.147" evidence="7"/>
<evidence type="ECO:0000313" key="7">
    <source>
        <dbReference type="EMBL" id="RQD82200.1"/>
    </source>
</evidence>
<dbReference type="PANTHER" id="PTHR21208:SF1">
    <property type="entry name" value="ADP-DEPENDENT GLUCOKINASE"/>
    <property type="match status" value="1"/>
</dbReference>
<evidence type="ECO:0000256" key="4">
    <source>
        <dbReference type="ARBA" id="ARBA00022777"/>
    </source>
</evidence>
<dbReference type="GO" id="GO:0043843">
    <property type="term" value="F:ADP-specific glucokinase activity"/>
    <property type="evidence" value="ECO:0007669"/>
    <property type="project" value="UniProtKB-EC"/>
</dbReference>
<dbReference type="Gene3D" id="3.40.1190.20">
    <property type="match status" value="1"/>
</dbReference>
<feature type="non-terminal residue" evidence="7">
    <location>
        <position position="334"/>
    </location>
</feature>
<name>A0A424YTB6_9EURY</name>
<evidence type="ECO:0000256" key="6">
    <source>
        <dbReference type="ARBA" id="ARBA00023152"/>
    </source>
</evidence>
<dbReference type="AlphaFoldDB" id="A0A424YTB6"/>
<keyword evidence="5" id="KW-0460">Magnesium</keyword>
<dbReference type="Pfam" id="PF04587">
    <property type="entry name" value="ADP_PFK_GK"/>
    <property type="match status" value="1"/>
</dbReference>
<gene>
    <name evidence="7" type="ORF">D5R95_07465</name>
</gene>
<evidence type="ECO:0000256" key="1">
    <source>
        <dbReference type="ARBA" id="ARBA00022490"/>
    </source>
</evidence>
<comment type="caution">
    <text evidence="7">The sequence shown here is derived from an EMBL/GenBank/DDBJ whole genome shotgun (WGS) entry which is preliminary data.</text>
</comment>
<keyword evidence="4 7" id="KW-0418">Kinase</keyword>
<organism evidence="7 8">
    <name type="scientific">Methanosalsum natronophilum</name>
    <dbReference type="NCBI Taxonomy" id="768733"/>
    <lineage>
        <taxon>Archaea</taxon>
        <taxon>Methanobacteriati</taxon>
        <taxon>Methanobacteriota</taxon>
        <taxon>Stenosarchaea group</taxon>
        <taxon>Methanomicrobia</taxon>
        <taxon>Methanosarcinales</taxon>
        <taxon>Methanosarcinaceae</taxon>
        <taxon>Methanosalsum</taxon>
    </lineage>
</organism>
<dbReference type="PROSITE" id="PS51255">
    <property type="entry name" value="ADPK"/>
    <property type="match status" value="1"/>
</dbReference>
<sequence length="334" mass="38064">MRVLCGYNVNIDALYRIEGKEISALIASENIDLLELINKIEEPPSTIKSISDFYAGLIRCMKLGAGSEWLIEDNNVLKYLKETFYNKSSIRMGGNAGIMTNVLSNLDIDEVIPNVVAPSETQLNLFSKKGVIIPKKVFREAVAQKFENIGDFKKNDHNELIHFVFDFNRNDEILIENLGFKVPRENRFIATYDPENTKLEIANSFELYAIRNIDEINGSVISGFHLLREKYQDNTTHIDKINNAVSQVRTWKIINNQLKVHAELGDFLTDEIALDVFKSLDKVADSIGMNEDELTFFNPIHNIDNDKIKSMSAFDILEAVTQLIHLSKYKKIVV</sequence>
<dbReference type="GO" id="GO:0006096">
    <property type="term" value="P:glycolytic process"/>
    <property type="evidence" value="ECO:0007669"/>
    <property type="project" value="UniProtKB-KW"/>
</dbReference>
<dbReference type="InterPro" id="IPR029056">
    <property type="entry name" value="Ribokinase-like"/>
</dbReference>
<dbReference type="NCBIfam" id="NF010642">
    <property type="entry name" value="PRK14039.1"/>
    <property type="match status" value="1"/>
</dbReference>
<evidence type="ECO:0000256" key="2">
    <source>
        <dbReference type="ARBA" id="ARBA00022679"/>
    </source>
</evidence>
<dbReference type="PANTHER" id="PTHR21208">
    <property type="entry name" value="ADP-DEPENDENT GLUCOKINASE"/>
    <property type="match status" value="1"/>
</dbReference>
<reference evidence="7 8" key="1">
    <citation type="submission" date="2018-08" db="EMBL/GenBank/DDBJ databases">
        <title>The metabolism and importance of syntrophic acetate oxidation coupled to methane or sulfide production in haloalkaline environments.</title>
        <authorList>
            <person name="Timmers P.H.A."/>
            <person name="Vavourakis C.D."/>
            <person name="Sorokin D.Y."/>
            <person name="Sinninghe Damste J.S."/>
            <person name="Muyzer G."/>
            <person name="Stams A.J.M."/>
            <person name="Plugge C.M."/>
        </authorList>
    </citation>
    <scope>NUCLEOTIDE SEQUENCE [LARGE SCALE GENOMIC DNA]</scope>
    <source>
        <strain evidence="7">MSAO_Arc3</strain>
    </source>
</reference>
<evidence type="ECO:0000256" key="5">
    <source>
        <dbReference type="ARBA" id="ARBA00022842"/>
    </source>
</evidence>
<keyword evidence="6" id="KW-0324">Glycolysis</keyword>
<dbReference type="InterPro" id="IPR007666">
    <property type="entry name" value="ADP_PFK/GK"/>
</dbReference>
<protein>
    <submittedName>
        <fullName evidence="7">ADP-dependent glucokinase</fullName>
        <ecNumber evidence="7">2.7.1.147</ecNumber>
    </submittedName>
</protein>
<evidence type="ECO:0000313" key="8">
    <source>
        <dbReference type="Proteomes" id="UP000284763"/>
    </source>
</evidence>